<dbReference type="Pfam" id="PF02597">
    <property type="entry name" value="ThiS"/>
    <property type="match status" value="1"/>
</dbReference>
<accession>A0A1C9CHC3</accession>
<protein>
    <submittedName>
        <fullName evidence="1">Thiamine biosynthesis protein S</fullName>
    </submittedName>
</protein>
<dbReference type="InterPro" id="IPR016155">
    <property type="entry name" value="Mopterin_synth/thiamin_S_b"/>
</dbReference>
<dbReference type="PANTHER" id="PTHR34472:SF1">
    <property type="entry name" value="SULFUR CARRIER PROTEIN THIS"/>
    <property type="match status" value="1"/>
</dbReference>
<organism evidence="1">
    <name type="scientific">Palmaria palmata</name>
    <name type="common">Dulse</name>
    <name type="synonym">Rhodymenia palmata</name>
    <dbReference type="NCBI Taxonomy" id="2822"/>
    <lineage>
        <taxon>Eukaryota</taxon>
        <taxon>Rhodophyta</taxon>
        <taxon>Florideophyceae</taxon>
        <taxon>Nemaliophycidae</taxon>
        <taxon>Palmariales</taxon>
        <taxon>Palmariaceae</taxon>
        <taxon>Palmaria</taxon>
    </lineage>
</organism>
<gene>
    <name evidence="1" type="primary">thiS</name>
    <name evidence="1" type="ORF">Palma_152</name>
</gene>
<keyword evidence="1" id="KW-0934">Plastid</keyword>
<dbReference type="InterPro" id="IPR012675">
    <property type="entry name" value="Beta-grasp_dom_sf"/>
</dbReference>
<proteinExistence type="predicted"/>
<dbReference type="SUPFAM" id="SSF54285">
    <property type="entry name" value="MoaD/ThiS"/>
    <property type="match status" value="1"/>
</dbReference>
<evidence type="ECO:0000313" key="1">
    <source>
        <dbReference type="EMBL" id="AOM67784.1"/>
    </source>
</evidence>
<dbReference type="InterPro" id="IPR003749">
    <property type="entry name" value="ThiS/MoaD-like"/>
</dbReference>
<sequence length="70" mass="7906">MSKPFTIQINGEPFHCTSSMSIKDMLTYLDIDTTFSLIEYNSDLLHDDQIENILLNQNDKLEILTIVGGG</sequence>
<dbReference type="NCBIfam" id="TIGR01683">
    <property type="entry name" value="thiS"/>
    <property type="match status" value="1"/>
</dbReference>
<dbReference type="InterPro" id="IPR010035">
    <property type="entry name" value="Thi_S"/>
</dbReference>
<dbReference type="PANTHER" id="PTHR34472">
    <property type="entry name" value="SULFUR CARRIER PROTEIN THIS"/>
    <property type="match status" value="1"/>
</dbReference>
<dbReference type="GeneID" id="29070286"/>
<geneLocation type="plastid" evidence="1"/>
<name>A0A1C9CHC3_PALPL</name>
<dbReference type="Gene3D" id="3.10.20.30">
    <property type="match status" value="1"/>
</dbReference>
<reference evidence="1" key="1">
    <citation type="journal article" date="2018" name="PLoS ONE">
        <title>Plastid genome analysis of three Nemaliophycidae red algal species suggests environmental adaptation for iron limited habitats.</title>
        <authorList>
            <person name="Cho C.H."/>
            <person name="Choi J.W."/>
            <person name="Lam D.W."/>
            <person name="Kim K.M."/>
            <person name="Yoon H.S."/>
        </authorList>
    </citation>
    <scope>NUCLEOTIDE SEQUENCE</scope>
</reference>
<dbReference type="CDD" id="cd00565">
    <property type="entry name" value="Ubl_ThiS"/>
    <property type="match status" value="1"/>
</dbReference>
<dbReference type="EMBL" id="KX284726">
    <property type="protein sequence ID" value="AOM67784.1"/>
    <property type="molecule type" value="Genomic_DNA"/>
</dbReference>
<dbReference type="AlphaFoldDB" id="A0A1C9CHC3"/>
<dbReference type="RefSeq" id="YP_009294344.1">
    <property type="nucleotide sequence ID" value="NC_031147.1"/>
</dbReference>